<dbReference type="Proteomes" id="UP000054223">
    <property type="component" value="Unassembled WGS sequence"/>
</dbReference>
<organism evidence="1 2">
    <name type="scientific">Solirubrum puertoriconensis</name>
    <dbReference type="NCBI Taxonomy" id="1751427"/>
    <lineage>
        <taxon>Bacteria</taxon>
        <taxon>Pseudomonadati</taxon>
        <taxon>Bacteroidota</taxon>
        <taxon>Cytophagia</taxon>
        <taxon>Cytophagales</taxon>
    </lineage>
</organism>
<dbReference type="RefSeq" id="WP_059071641.1">
    <property type="nucleotide sequence ID" value="NZ_LNAL01000008.1"/>
</dbReference>
<dbReference type="Pfam" id="PF12669">
    <property type="entry name" value="FeoB_associated"/>
    <property type="match status" value="1"/>
</dbReference>
<dbReference type="AlphaFoldDB" id="A0A9X0L2Z2"/>
<accession>A0A9X0L2Z2</accession>
<name>A0A9X0L2Z2_SOLP1</name>
<evidence type="ECO:0000313" key="1">
    <source>
        <dbReference type="EMBL" id="KUG05946.1"/>
    </source>
</evidence>
<evidence type="ECO:0000313" key="2">
    <source>
        <dbReference type="Proteomes" id="UP000054223"/>
    </source>
</evidence>
<comment type="caution">
    <text evidence="1">The sequence shown here is derived from an EMBL/GenBank/DDBJ whole genome shotgun (WGS) entry which is preliminary data.</text>
</comment>
<protein>
    <recommendedName>
        <fullName evidence="3">FeoB-associated Cys-rich membrane protein</fullName>
    </recommendedName>
</protein>
<evidence type="ECO:0008006" key="3">
    <source>
        <dbReference type="Google" id="ProtNLM"/>
    </source>
</evidence>
<gene>
    <name evidence="1" type="ORF">ASU33_00760</name>
</gene>
<proteinExistence type="predicted"/>
<keyword evidence="2" id="KW-1185">Reference proteome</keyword>
<sequence length="66" mass="7185">MLIQELIILALFLGAAFYVGRRLWQSFFAKSEGACPKGCGGACSAINVDALQRTIEKAQQQKQQPA</sequence>
<reference evidence="1 2" key="1">
    <citation type="submission" date="2015-11" db="EMBL/GenBank/DDBJ databases">
        <title>Solirubrum puertoriconensis gen. nov. an environmental bacteria isolated in Puerto Rico.</title>
        <authorList>
            <person name="Cuebas-Irizarry M.F."/>
            <person name="Montalvo-Rodriguez R."/>
        </authorList>
    </citation>
    <scope>NUCLEOTIDE SEQUENCE [LARGE SCALE GENOMIC DNA]</scope>
    <source>
        <strain evidence="1 2">MC1A</strain>
    </source>
</reference>
<dbReference type="EMBL" id="LNAL01000008">
    <property type="protein sequence ID" value="KUG05946.1"/>
    <property type="molecule type" value="Genomic_DNA"/>
</dbReference>